<name>A0A1C6S845_9ACTN</name>
<evidence type="ECO:0000313" key="1">
    <source>
        <dbReference type="EMBL" id="SCL25439.1"/>
    </source>
</evidence>
<dbReference type="RefSeq" id="WP_091460908.1">
    <property type="nucleotide sequence ID" value="NZ_FMHU01000002.1"/>
</dbReference>
<proteinExistence type="predicted"/>
<evidence type="ECO:0000313" key="2">
    <source>
        <dbReference type="Proteomes" id="UP000198906"/>
    </source>
</evidence>
<dbReference type="STRING" id="47866.GA0074694_4221"/>
<accession>A0A1C6S845</accession>
<keyword evidence="2" id="KW-1185">Reference proteome</keyword>
<organism evidence="1 2">
    <name type="scientific">Micromonospora inyonensis</name>
    <dbReference type="NCBI Taxonomy" id="47866"/>
    <lineage>
        <taxon>Bacteria</taxon>
        <taxon>Bacillati</taxon>
        <taxon>Actinomycetota</taxon>
        <taxon>Actinomycetes</taxon>
        <taxon>Micromonosporales</taxon>
        <taxon>Micromonosporaceae</taxon>
        <taxon>Micromonospora</taxon>
    </lineage>
</organism>
<gene>
    <name evidence="1" type="ORF">GA0074694_4221</name>
</gene>
<dbReference type="Proteomes" id="UP000198906">
    <property type="component" value="Unassembled WGS sequence"/>
</dbReference>
<sequence>MTTYQPNDDHGAQHIAYTTPDSGTLITWPVVGWGNPGEGWGHLTPVIDTPDGPQALPFDPDRRFAYGPTDDDAAWNLRQLTQAGTAHPRVNEPFTPSHQAPADIDPALLDFDDANADVIACLAAMHRGDHRGAAAVLASTNVARLAYPLLHLVAALGPAAVGAEAWAEALTAWQPGQSLGEGLAR</sequence>
<reference evidence="2" key="1">
    <citation type="submission" date="2016-06" db="EMBL/GenBank/DDBJ databases">
        <authorList>
            <person name="Varghese N."/>
        </authorList>
    </citation>
    <scope>NUCLEOTIDE SEQUENCE [LARGE SCALE GENOMIC DNA]</scope>
    <source>
        <strain evidence="2">DSM 46123</strain>
    </source>
</reference>
<dbReference type="EMBL" id="FMHU01000002">
    <property type="protein sequence ID" value="SCL25439.1"/>
    <property type="molecule type" value="Genomic_DNA"/>
</dbReference>
<dbReference type="AlphaFoldDB" id="A0A1C6S845"/>
<protein>
    <submittedName>
        <fullName evidence="1">Uncharacterized protein</fullName>
    </submittedName>
</protein>